<feature type="region of interest" description="Disordered" evidence="1">
    <location>
        <begin position="137"/>
        <end position="206"/>
    </location>
</feature>
<keyword evidence="4" id="KW-1185">Reference proteome</keyword>
<organism evidence="3 4">
    <name type="scientific">Kwoniella shivajii</name>
    <dbReference type="NCBI Taxonomy" id="564305"/>
    <lineage>
        <taxon>Eukaryota</taxon>
        <taxon>Fungi</taxon>
        <taxon>Dikarya</taxon>
        <taxon>Basidiomycota</taxon>
        <taxon>Agaricomycotina</taxon>
        <taxon>Tremellomycetes</taxon>
        <taxon>Tremellales</taxon>
        <taxon>Cryptococcaceae</taxon>
        <taxon>Kwoniella</taxon>
    </lineage>
</organism>
<gene>
    <name evidence="3" type="ORF">IL334_001719</name>
</gene>
<evidence type="ECO:0000313" key="3">
    <source>
        <dbReference type="EMBL" id="WRT64785.1"/>
    </source>
</evidence>
<evidence type="ECO:0000259" key="2">
    <source>
        <dbReference type="Pfam" id="PF12937"/>
    </source>
</evidence>
<evidence type="ECO:0000313" key="4">
    <source>
        <dbReference type="Proteomes" id="UP001329825"/>
    </source>
</evidence>
<dbReference type="EMBL" id="CP141882">
    <property type="protein sequence ID" value="WRT64785.1"/>
    <property type="molecule type" value="Genomic_DNA"/>
</dbReference>
<dbReference type="SUPFAM" id="SSF81383">
    <property type="entry name" value="F-box domain"/>
    <property type="match status" value="1"/>
</dbReference>
<feature type="compositionally biased region" description="Acidic residues" evidence="1">
    <location>
        <begin position="181"/>
        <end position="192"/>
    </location>
</feature>
<protein>
    <recommendedName>
        <fullName evidence="2">F-box domain-containing protein</fullName>
    </recommendedName>
</protein>
<reference evidence="3 4" key="1">
    <citation type="submission" date="2024-01" db="EMBL/GenBank/DDBJ databases">
        <title>Comparative genomics of Cryptococcus and Kwoniella reveals pathogenesis evolution and contrasting modes of karyotype evolution via chromosome fusion or intercentromeric recombination.</title>
        <authorList>
            <person name="Coelho M.A."/>
            <person name="David-Palma M."/>
            <person name="Shea T."/>
            <person name="Bowers K."/>
            <person name="McGinley-Smith S."/>
            <person name="Mohammad A.W."/>
            <person name="Gnirke A."/>
            <person name="Yurkov A.M."/>
            <person name="Nowrousian M."/>
            <person name="Sun S."/>
            <person name="Cuomo C.A."/>
            <person name="Heitman J."/>
        </authorList>
    </citation>
    <scope>NUCLEOTIDE SEQUENCE [LARGE SCALE GENOMIC DNA]</scope>
    <source>
        <strain evidence="3">CBS 11374</strain>
    </source>
</reference>
<sequence>MLAFTPARHLTFNHSDVFFPWAQFPLITHPVFFGPAKAPPQFPNELLFRIFSLYTTYDQSTLASCSLVSKNFYSVAFPILWRDLRLGTKFLAGRAIQTPDQIVLLPSEDIKEGASTIKPGEVKSAERDQDIVMKEIEEENEKEAGTPDESEDVKQDEGEEAKHDVNKDEQQAEKEDRKEEIDGDVEMTDESQEGSVKHSESDGETDIEELHQLDCLSEDMLKGVETLYLTHHKYQSCWELRNEFKLPSLKMLELNLQPQTHSDMAELHRGGHKRCSFLKDLRPKVVMLRNIDLKLLDFDPVIQPDLFTDMETLVLVTNSCNTHHDGCGSVYKFRQHLGYPNSSSKKLKTIHLIFQPYRQWDYNEVDLVSRPHYCSLIDLCVKFPNVHINIINIGTTALHIDSHDDSHDIKYHMDRIHTRARNGVLDRVKREAREEGWDRAKVENRMSSIGFLTLREFWYERNGWDYFEKRELDGWWEFMHRERPKSKG</sequence>
<dbReference type="Gene3D" id="1.20.1280.50">
    <property type="match status" value="1"/>
</dbReference>
<dbReference type="Pfam" id="PF12937">
    <property type="entry name" value="F-box-like"/>
    <property type="match status" value="1"/>
</dbReference>
<feature type="compositionally biased region" description="Acidic residues" evidence="1">
    <location>
        <begin position="137"/>
        <end position="151"/>
    </location>
</feature>
<dbReference type="Proteomes" id="UP001329825">
    <property type="component" value="Chromosome 2"/>
</dbReference>
<name>A0ABZ1CT25_9TREE</name>
<proteinExistence type="predicted"/>
<dbReference type="GeneID" id="87953850"/>
<dbReference type="InterPro" id="IPR001810">
    <property type="entry name" value="F-box_dom"/>
</dbReference>
<dbReference type="InterPro" id="IPR036047">
    <property type="entry name" value="F-box-like_dom_sf"/>
</dbReference>
<feature type="domain" description="F-box" evidence="2">
    <location>
        <begin position="43"/>
        <end position="85"/>
    </location>
</feature>
<accession>A0ABZ1CT25</accession>
<feature type="compositionally biased region" description="Basic and acidic residues" evidence="1">
    <location>
        <begin position="152"/>
        <end position="180"/>
    </location>
</feature>
<dbReference type="RefSeq" id="XP_062789525.1">
    <property type="nucleotide sequence ID" value="XM_062933474.1"/>
</dbReference>
<evidence type="ECO:0000256" key="1">
    <source>
        <dbReference type="SAM" id="MobiDB-lite"/>
    </source>
</evidence>